<comment type="caution">
    <text evidence="2">The sequence shown here is derived from an EMBL/GenBank/DDBJ whole genome shotgun (WGS) entry which is preliminary data.</text>
</comment>
<keyword evidence="3" id="KW-1185">Reference proteome</keyword>
<protein>
    <submittedName>
        <fullName evidence="2">Uncharacterized protein</fullName>
    </submittedName>
</protein>
<sequence length="74" mass="7305">SSSAGEIGEGVGEVESGGCGGDGEGDGEGFEKGGIGGIIVVVIVGGRGRRREVAFEGRRSSDLVVVTAVTRGRV</sequence>
<feature type="region of interest" description="Disordered" evidence="1">
    <location>
        <begin position="1"/>
        <end position="33"/>
    </location>
</feature>
<feature type="compositionally biased region" description="Gly residues" evidence="1">
    <location>
        <begin position="7"/>
        <end position="22"/>
    </location>
</feature>
<reference evidence="2 3" key="1">
    <citation type="journal article" date="2018" name="Front. Plant Sci.">
        <title>Red Clover (Trifolium pratense) and Zigzag Clover (T. medium) - A Picture of Genomic Similarities and Differences.</title>
        <authorList>
            <person name="Dluhosova J."/>
            <person name="Istvanek J."/>
            <person name="Nedelnik J."/>
            <person name="Repkova J."/>
        </authorList>
    </citation>
    <scope>NUCLEOTIDE SEQUENCE [LARGE SCALE GENOMIC DNA]</scope>
    <source>
        <strain evidence="3">cv. 10/8</strain>
        <tissue evidence="2">Leaf</tissue>
    </source>
</reference>
<proteinExistence type="predicted"/>
<evidence type="ECO:0000256" key="1">
    <source>
        <dbReference type="SAM" id="MobiDB-lite"/>
    </source>
</evidence>
<name>A0A392QB58_9FABA</name>
<dbReference type="AlphaFoldDB" id="A0A392QB58"/>
<feature type="non-terminal residue" evidence="2">
    <location>
        <position position="1"/>
    </location>
</feature>
<evidence type="ECO:0000313" key="3">
    <source>
        <dbReference type="Proteomes" id="UP000265520"/>
    </source>
</evidence>
<dbReference type="Proteomes" id="UP000265520">
    <property type="component" value="Unassembled WGS sequence"/>
</dbReference>
<evidence type="ECO:0000313" key="2">
    <source>
        <dbReference type="EMBL" id="MCI21561.1"/>
    </source>
</evidence>
<organism evidence="2 3">
    <name type="scientific">Trifolium medium</name>
    <dbReference type="NCBI Taxonomy" id="97028"/>
    <lineage>
        <taxon>Eukaryota</taxon>
        <taxon>Viridiplantae</taxon>
        <taxon>Streptophyta</taxon>
        <taxon>Embryophyta</taxon>
        <taxon>Tracheophyta</taxon>
        <taxon>Spermatophyta</taxon>
        <taxon>Magnoliopsida</taxon>
        <taxon>eudicotyledons</taxon>
        <taxon>Gunneridae</taxon>
        <taxon>Pentapetalae</taxon>
        <taxon>rosids</taxon>
        <taxon>fabids</taxon>
        <taxon>Fabales</taxon>
        <taxon>Fabaceae</taxon>
        <taxon>Papilionoideae</taxon>
        <taxon>50 kb inversion clade</taxon>
        <taxon>NPAAA clade</taxon>
        <taxon>Hologalegina</taxon>
        <taxon>IRL clade</taxon>
        <taxon>Trifolieae</taxon>
        <taxon>Trifolium</taxon>
    </lineage>
</organism>
<dbReference type="EMBL" id="LXQA010125551">
    <property type="protein sequence ID" value="MCI21561.1"/>
    <property type="molecule type" value="Genomic_DNA"/>
</dbReference>
<accession>A0A392QB58</accession>